<reference evidence="2" key="1">
    <citation type="submission" date="2022-04" db="EMBL/GenBank/DDBJ databases">
        <title>Corynebacterium kalidii LD5P10.</title>
        <authorList>
            <person name="Sun J.Q."/>
        </authorList>
    </citation>
    <scope>NUCLEOTIDE SEQUENCE</scope>
    <source>
        <strain evidence="2">LD5P10</strain>
    </source>
</reference>
<evidence type="ECO:0000313" key="3">
    <source>
        <dbReference type="Proteomes" id="UP001139207"/>
    </source>
</evidence>
<sequence>MSDEKKHDVVEPLSVASVTGGFYFAYCIVTGTGNIALAAIACATLAAGIFVGNWSGSWAGRIVGAALAVAAIAATVSLT</sequence>
<evidence type="ECO:0000313" key="2">
    <source>
        <dbReference type="EMBL" id="MCJ7858544.1"/>
    </source>
</evidence>
<keyword evidence="3" id="KW-1185">Reference proteome</keyword>
<accession>A0A9X1WGB0</accession>
<keyword evidence="1" id="KW-0812">Transmembrane</keyword>
<feature type="transmembrane region" description="Helical" evidence="1">
    <location>
        <begin position="23"/>
        <end position="51"/>
    </location>
</feature>
<keyword evidence="1" id="KW-1133">Transmembrane helix</keyword>
<name>A0A9X1WGB0_9CORY</name>
<dbReference type="EMBL" id="JALIEA010000012">
    <property type="protein sequence ID" value="MCJ7858544.1"/>
    <property type="molecule type" value="Genomic_DNA"/>
</dbReference>
<dbReference type="RefSeq" id="WP_244804263.1">
    <property type="nucleotide sequence ID" value="NZ_JALIEA010000012.1"/>
</dbReference>
<keyword evidence="1" id="KW-0472">Membrane</keyword>
<protein>
    <submittedName>
        <fullName evidence="2">Uncharacterized protein</fullName>
    </submittedName>
</protein>
<comment type="caution">
    <text evidence="2">The sequence shown here is derived from an EMBL/GenBank/DDBJ whole genome shotgun (WGS) entry which is preliminary data.</text>
</comment>
<feature type="transmembrane region" description="Helical" evidence="1">
    <location>
        <begin position="58"/>
        <end position="78"/>
    </location>
</feature>
<dbReference type="Proteomes" id="UP001139207">
    <property type="component" value="Unassembled WGS sequence"/>
</dbReference>
<gene>
    <name evidence="2" type="ORF">MUN33_07430</name>
</gene>
<dbReference type="AlphaFoldDB" id="A0A9X1WGB0"/>
<proteinExistence type="predicted"/>
<organism evidence="2 3">
    <name type="scientific">Corynebacterium kalidii</name>
    <dbReference type="NCBI Taxonomy" id="2931982"/>
    <lineage>
        <taxon>Bacteria</taxon>
        <taxon>Bacillati</taxon>
        <taxon>Actinomycetota</taxon>
        <taxon>Actinomycetes</taxon>
        <taxon>Mycobacteriales</taxon>
        <taxon>Corynebacteriaceae</taxon>
        <taxon>Corynebacterium</taxon>
    </lineage>
</organism>
<evidence type="ECO:0000256" key="1">
    <source>
        <dbReference type="SAM" id="Phobius"/>
    </source>
</evidence>